<dbReference type="GO" id="GO:0004672">
    <property type="term" value="F:protein kinase activity"/>
    <property type="evidence" value="ECO:0007669"/>
    <property type="project" value="InterPro"/>
</dbReference>
<dbReference type="PROSITE" id="PS50011">
    <property type="entry name" value="PROTEIN_KINASE_DOM"/>
    <property type="match status" value="1"/>
</dbReference>
<feature type="domain" description="Protein kinase" evidence="1">
    <location>
        <begin position="448"/>
        <end position="746"/>
    </location>
</feature>
<dbReference type="AlphaFoldDB" id="A0A6A6E0Y7"/>
<dbReference type="EMBL" id="ML994636">
    <property type="protein sequence ID" value="KAF2184883.1"/>
    <property type="molecule type" value="Genomic_DNA"/>
</dbReference>
<dbReference type="InterPro" id="IPR011009">
    <property type="entry name" value="Kinase-like_dom_sf"/>
</dbReference>
<dbReference type="InterPro" id="IPR000719">
    <property type="entry name" value="Prot_kinase_dom"/>
</dbReference>
<dbReference type="GO" id="GO:0005524">
    <property type="term" value="F:ATP binding"/>
    <property type="evidence" value="ECO:0007669"/>
    <property type="project" value="InterPro"/>
</dbReference>
<dbReference type="PANTHER" id="PTHR37542">
    <property type="entry name" value="HELO DOMAIN-CONTAINING PROTEIN-RELATED"/>
    <property type="match status" value="1"/>
</dbReference>
<evidence type="ECO:0000313" key="3">
    <source>
        <dbReference type="Proteomes" id="UP000800200"/>
    </source>
</evidence>
<dbReference type="SUPFAM" id="SSF56112">
    <property type="entry name" value="Protein kinase-like (PK-like)"/>
    <property type="match status" value="1"/>
</dbReference>
<sequence length="746" mass="84686">MAEEAEEEGSPQQAVLSKALMQYRVRRIQRYSTVNVLLLTWIDEDIGLMSEINELEHVFVKDFNFFVWRYGIPSESSQVELQVQITQFIKLWGSSDDALIIVFYSGHGGPTHDKTSSECIWSARLSGGPELDWSVIQPLLITAACDVVIILDCCFAGQAVRSRIKHNVEFLAATDKDQFTPDGKDPNLPSFTKIFTDQISRMLKEEGLVTIPGLVRRMVPKETGIIKQPFYVPLSPDSTTGAIRLTRWEPREHLETLAPTIIPTIGGSSPAAVFLRLSLFTPFDINARKVLQKWMTRNSPSIIQDIAIIEQAVNEAKVAKELGNDILLSQPKPSTTSLLCWLPKRARDEAALLLSSLEAALSPPTSQQFEALDATKIVQNLSNHSAALIIFLQDNLASFNASSLAHLQSGVRNSTKDLSSRIRMRLSLIREDTPVDVTVVNFEDRAQSRQHLRVGTRGGAPVLVEYWYYSDALDSHHASEDFKKSSRHAARICALLKEEKSADFRILSGLGYVHETLHEPRLGFVYQIPMQRPAYNPSTLLQLIGSVKIVPLDVRTRLASSLCEAVLSFHSIGWFHKAIKSAKVIIFRNSLQNDQESNSYELYDFGHPYMIGFDCSRPAEAETWSATHDTPAERIYRHPERWAGQTRFERYHDLYALGVLLIEIGCWKTLPGLDPKRKCFEEIRKPERLREYLLNQVLKRLEHAAGTGYAQAARYCIQKRDWRQHEEWEVQNMIRQHVLRPLLKRC</sequence>
<dbReference type="PROSITE" id="PS50007">
    <property type="entry name" value="PIPLC_X_DOMAIN"/>
    <property type="match status" value="1"/>
</dbReference>
<dbReference type="Gene3D" id="3.40.50.1460">
    <property type="match status" value="1"/>
</dbReference>
<evidence type="ECO:0000259" key="1">
    <source>
        <dbReference type="PROSITE" id="PS50011"/>
    </source>
</evidence>
<organism evidence="2 3">
    <name type="scientific">Zopfia rhizophila CBS 207.26</name>
    <dbReference type="NCBI Taxonomy" id="1314779"/>
    <lineage>
        <taxon>Eukaryota</taxon>
        <taxon>Fungi</taxon>
        <taxon>Dikarya</taxon>
        <taxon>Ascomycota</taxon>
        <taxon>Pezizomycotina</taxon>
        <taxon>Dothideomycetes</taxon>
        <taxon>Dothideomycetes incertae sedis</taxon>
        <taxon>Zopfiaceae</taxon>
        <taxon>Zopfia</taxon>
    </lineage>
</organism>
<reference evidence="2" key="1">
    <citation type="journal article" date="2020" name="Stud. Mycol.">
        <title>101 Dothideomycetes genomes: a test case for predicting lifestyles and emergence of pathogens.</title>
        <authorList>
            <person name="Haridas S."/>
            <person name="Albert R."/>
            <person name="Binder M."/>
            <person name="Bloem J."/>
            <person name="Labutti K."/>
            <person name="Salamov A."/>
            <person name="Andreopoulos B."/>
            <person name="Baker S."/>
            <person name="Barry K."/>
            <person name="Bills G."/>
            <person name="Bluhm B."/>
            <person name="Cannon C."/>
            <person name="Castanera R."/>
            <person name="Culley D."/>
            <person name="Daum C."/>
            <person name="Ezra D."/>
            <person name="Gonzalez J."/>
            <person name="Henrissat B."/>
            <person name="Kuo A."/>
            <person name="Liang C."/>
            <person name="Lipzen A."/>
            <person name="Lutzoni F."/>
            <person name="Magnuson J."/>
            <person name="Mondo S."/>
            <person name="Nolan M."/>
            <person name="Ohm R."/>
            <person name="Pangilinan J."/>
            <person name="Park H.-J."/>
            <person name="Ramirez L."/>
            <person name="Alfaro M."/>
            <person name="Sun H."/>
            <person name="Tritt A."/>
            <person name="Yoshinaga Y."/>
            <person name="Zwiers L.-H."/>
            <person name="Turgeon B."/>
            <person name="Goodwin S."/>
            <person name="Spatafora J."/>
            <person name="Crous P."/>
            <person name="Grigoriev I."/>
        </authorList>
    </citation>
    <scope>NUCLEOTIDE SEQUENCE</scope>
    <source>
        <strain evidence="2">CBS 207.26</strain>
    </source>
</reference>
<keyword evidence="3" id="KW-1185">Reference proteome</keyword>
<accession>A0A6A6E0Y7</accession>
<proteinExistence type="predicted"/>
<dbReference type="OrthoDB" id="1911848at2759"/>
<name>A0A6A6E0Y7_9PEZI</name>
<dbReference type="Proteomes" id="UP000800200">
    <property type="component" value="Unassembled WGS sequence"/>
</dbReference>
<protein>
    <recommendedName>
        <fullName evidence="1">Protein kinase domain-containing protein</fullName>
    </recommendedName>
</protein>
<dbReference type="Gene3D" id="1.10.510.10">
    <property type="entry name" value="Transferase(Phosphotransferase) domain 1"/>
    <property type="match status" value="1"/>
</dbReference>
<gene>
    <name evidence="2" type="ORF">K469DRAFT_708655</name>
</gene>
<evidence type="ECO:0000313" key="2">
    <source>
        <dbReference type="EMBL" id="KAF2184883.1"/>
    </source>
</evidence>
<dbReference type="PANTHER" id="PTHR37542:SF3">
    <property type="entry name" value="PRION-INHIBITION AND PROPAGATION HELO DOMAIN-CONTAINING PROTEIN"/>
    <property type="match status" value="1"/>
</dbReference>